<evidence type="ECO:0000313" key="3">
    <source>
        <dbReference type="EMBL" id="AZS85155.1"/>
    </source>
</evidence>
<reference evidence="4 6" key="1">
    <citation type="submission" date="2018-04" db="EMBL/GenBank/DDBJ databases">
        <title>Complete genome sequences of Streptomyces griseoviridis K61 and characterization of antagonistic properties of biological control agents.</title>
        <authorList>
            <person name="Mariita R.M."/>
            <person name="Sello J.K."/>
        </authorList>
    </citation>
    <scope>NUCLEOTIDE SEQUENCE [LARGE SCALE GENOMIC DNA]</scope>
    <source>
        <strain evidence="4 6">K61</strain>
    </source>
</reference>
<dbReference type="AlphaFoldDB" id="A0A3S9ZBT0"/>
<keyword evidence="2" id="KW-0732">Signal</keyword>
<feature type="region of interest" description="Disordered" evidence="1">
    <location>
        <begin position="36"/>
        <end position="59"/>
    </location>
</feature>
<proteinExistence type="predicted"/>
<accession>A0A3S9ZBT0</accession>
<evidence type="ECO:0000313" key="4">
    <source>
        <dbReference type="EMBL" id="QCN87994.1"/>
    </source>
</evidence>
<dbReference type="Proteomes" id="UP000271291">
    <property type="component" value="Chromosome"/>
</dbReference>
<evidence type="ECO:0000313" key="6">
    <source>
        <dbReference type="Proteomes" id="UP000501753"/>
    </source>
</evidence>
<dbReference type="RefSeq" id="WP_127178034.1">
    <property type="nucleotide sequence ID" value="NZ_CP029078.1"/>
</dbReference>
<dbReference type="KEGG" id="sgd:ELQ87_13260"/>
<dbReference type="EMBL" id="CP034687">
    <property type="protein sequence ID" value="AZS85155.1"/>
    <property type="molecule type" value="Genomic_DNA"/>
</dbReference>
<feature type="compositionally biased region" description="Low complexity" evidence="1">
    <location>
        <begin position="43"/>
        <end position="58"/>
    </location>
</feature>
<feature type="signal peptide" evidence="2">
    <location>
        <begin position="1"/>
        <end position="35"/>
    </location>
</feature>
<gene>
    <name evidence="4" type="ORF">DDJ31_26045</name>
    <name evidence="3" type="ORF">ELQ87_13260</name>
</gene>
<dbReference type="OrthoDB" id="4249545at2"/>
<feature type="chain" id="PRO_5044340492" description="Secreted protein" evidence="2">
    <location>
        <begin position="36"/>
        <end position="156"/>
    </location>
</feature>
<organism evidence="3 5">
    <name type="scientific">Streptomyces griseoviridis</name>
    <dbReference type="NCBI Taxonomy" id="45398"/>
    <lineage>
        <taxon>Bacteria</taxon>
        <taxon>Bacillati</taxon>
        <taxon>Actinomycetota</taxon>
        <taxon>Actinomycetes</taxon>
        <taxon>Kitasatosporales</taxon>
        <taxon>Streptomycetaceae</taxon>
        <taxon>Streptomyces</taxon>
    </lineage>
</organism>
<dbReference type="PROSITE" id="PS51257">
    <property type="entry name" value="PROKAR_LIPOPROTEIN"/>
    <property type="match status" value="1"/>
</dbReference>
<name>A0A3S9ZBT0_STRGD</name>
<keyword evidence="6" id="KW-1185">Reference proteome</keyword>
<dbReference type="Proteomes" id="UP000501753">
    <property type="component" value="Chromosome"/>
</dbReference>
<evidence type="ECO:0008006" key="7">
    <source>
        <dbReference type="Google" id="ProtNLM"/>
    </source>
</evidence>
<evidence type="ECO:0000256" key="2">
    <source>
        <dbReference type="SAM" id="SignalP"/>
    </source>
</evidence>
<reference evidence="3 5" key="2">
    <citation type="submission" date="2018-12" db="EMBL/GenBank/DDBJ databases">
        <title>Streptomyces griseoviridis F1-27 complete genome.</title>
        <authorList>
            <person name="Mariita R.M."/>
            <person name="Sello J.K."/>
        </authorList>
    </citation>
    <scope>NUCLEOTIDE SEQUENCE [LARGE SCALE GENOMIC DNA]</scope>
    <source>
        <strain evidence="3 5">F1-27</strain>
    </source>
</reference>
<evidence type="ECO:0000256" key="1">
    <source>
        <dbReference type="SAM" id="MobiDB-lite"/>
    </source>
</evidence>
<evidence type="ECO:0000313" key="5">
    <source>
        <dbReference type="Proteomes" id="UP000271291"/>
    </source>
</evidence>
<protein>
    <recommendedName>
        <fullName evidence="7">Secreted protein</fullName>
    </recommendedName>
</protein>
<dbReference type="EMBL" id="CP029078">
    <property type="protein sequence ID" value="QCN87994.1"/>
    <property type="molecule type" value="Genomic_DNA"/>
</dbReference>
<sequence>MRPTRPTFRRPAAARTALALTALSLLLAGCGPGTATGSGSVGGSPSAASPSRGCAPPAELGAGDSGRTVCVAVGGVVRVDLDGSEARPWKPLAVSGAGLRATNSGLVLGRGDATGAYRAVAAGTARLASARPLCPTGAGEVSCAGLQEWSLTVVVR</sequence>